<organism evidence="4 5">
    <name type="scientific">Streptomyces longisporoflavus</name>
    <dbReference type="NCBI Taxonomy" id="28044"/>
    <lineage>
        <taxon>Bacteria</taxon>
        <taxon>Bacillati</taxon>
        <taxon>Actinomycetota</taxon>
        <taxon>Actinomycetes</taxon>
        <taxon>Kitasatosporales</taxon>
        <taxon>Streptomycetaceae</taxon>
        <taxon>Streptomyces</taxon>
    </lineage>
</organism>
<dbReference type="Pfam" id="PF02607">
    <property type="entry name" value="B12-binding_2"/>
    <property type="match status" value="1"/>
</dbReference>
<keyword evidence="1" id="KW-0479">Metal-binding</keyword>
<dbReference type="RefSeq" id="WP_397716645.1">
    <property type="nucleotide sequence ID" value="NZ_JBIRGN010000007.1"/>
</dbReference>
<evidence type="ECO:0000313" key="4">
    <source>
        <dbReference type="EMBL" id="MFH8550279.1"/>
    </source>
</evidence>
<dbReference type="CDD" id="cd02065">
    <property type="entry name" value="B12-binding_like"/>
    <property type="match status" value="1"/>
</dbReference>
<accession>A0ABW7R0R4</accession>
<dbReference type="InterPro" id="IPR036724">
    <property type="entry name" value="Cobalamin-bd_sf"/>
</dbReference>
<dbReference type="InterPro" id="IPR038719">
    <property type="entry name" value="Phycobilisome_asu/bsu_sf"/>
</dbReference>
<dbReference type="Gene3D" id="1.10.490.20">
    <property type="entry name" value="Phycocyanins"/>
    <property type="match status" value="1"/>
</dbReference>
<protein>
    <submittedName>
        <fullName evidence="4">B12-binding domain-containing protein</fullName>
    </submittedName>
</protein>
<evidence type="ECO:0000256" key="2">
    <source>
        <dbReference type="ARBA" id="ARBA00023285"/>
    </source>
</evidence>
<dbReference type="InterPro" id="IPR003759">
    <property type="entry name" value="Cbl-bd_cap"/>
</dbReference>
<dbReference type="Gene3D" id="1.10.1240.10">
    <property type="entry name" value="Methionine synthase domain"/>
    <property type="match status" value="1"/>
</dbReference>
<keyword evidence="5" id="KW-1185">Reference proteome</keyword>
<dbReference type="SUPFAM" id="SSF52242">
    <property type="entry name" value="Cobalamin (vitamin B12)-binding domain"/>
    <property type="match status" value="1"/>
</dbReference>
<proteinExistence type="predicted"/>
<dbReference type="InterPro" id="IPR006158">
    <property type="entry name" value="Cobalamin-bd"/>
</dbReference>
<dbReference type="PANTHER" id="PTHR45833">
    <property type="entry name" value="METHIONINE SYNTHASE"/>
    <property type="match status" value="1"/>
</dbReference>
<feature type="domain" description="B12-binding" evidence="3">
    <location>
        <begin position="116"/>
        <end position="251"/>
    </location>
</feature>
<name>A0ABW7R0R4_9ACTN</name>
<comment type="caution">
    <text evidence="4">The sequence shown here is derived from an EMBL/GenBank/DDBJ whole genome shotgun (WGS) entry which is preliminary data.</text>
</comment>
<dbReference type="Proteomes" id="UP001610818">
    <property type="component" value="Unassembled WGS sequence"/>
</dbReference>
<reference evidence="4 5" key="1">
    <citation type="submission" date="2024-10" db="EMBL/GenBank/DDBJ databases">
        <title>The Natural Products Discovery Center: Release of the First 8490 Sequenced Strains for Exploring Actinobacteria Biosynthetic Diversity.</title>
        <authorList>
            <person name="Kalkreuter E."/>
            <person name="Kautsar S.A."/>
            <person name="Yang D."/>
            <person name="Bader C.D."/>
            <person name="Teijaro C.N."/>
            <person name="Fluegel L."/>
            <person name="Davis C.M."/>
            <person name="Simpson J.R."/>
            <person name="Lauterbach L."/>
            <person name="Steele A.D."/>
            <person name="Gui C."/>
            <person name="Meng S."/>
            <person name="Li G."/>
            <person name="Viehrig K."/>
            <person name="Ye F."/>
            <person name="Su P."/>
            <person name="Kiefer A.F."/>
            <person name="Nichols A."/>
            <person name="Cepeda A.J."/>
            <person name="Yan W."/>
            <person name="Fan B."/>
            <person name="Jiang Y."/>
            <person name="Adhikari A."/>
            <person name="Zheng C.-J."/>
            <person name="Schuster L."/>
            <person name="Cowan T.M."/>
            <person name="Smanski M.J."/>
            <person name="Chevrette M.G."/>
            <person name="De Carvalho L.P.S."/>
            <person name="Shen B."/>
        </authorList>
    </citation>
    <scope>NUCLEOTIDE SEQUENCE [LARGE SCALE GENOMIC DNA]</scope>
    <source>
        <strain evidence="4 5">NPDC017990</strain>
    </source>
</reference>
<dbReference type="PROSITE" id="PS51332">
    <property type="entry name" value="B12_BINDING"/>
    <property type="match status" value="1"/>
</dbReference>
<evidence type="ECO:0000256" key="1">
    <source>
        <dbReference type="ARBA" id="ARBA00022723"/>
    </source>
</evidence>
<evidence type="ECO:0000259" key="3">
    <source>
        <dbReference type="PROSITE" id="PS51332"/>
    </source>
</evidence>
<evidence type="ECO:0000313" key="5">
    <source>
        <dbReference type="Proteomes" id="UP001610818"/>
    </source>
</evidence>
<dbReference type="PANTHER" id="PTHR45833:SF1">
    <property type="entry name" value="METHIONINE SYNTHASE"/>
    <property type="match status" value="1"/>
</dbReference>
<dbReference type="InterPro" id="IPR036594">
    <property type="entry name" value="Meth_synthase_dom"/>
</dbReference>
<gene>
    <name evidence="4" type="ORF">ACH4F9_35270</name>
</gene>
<dbReference type="Pfam" id="PF02310">
    <property type="entry name" value="B12-binding"/>
    <property type="match status" value="1"/>
</dbReference>
<keyword evidence="2" id="KW-0170">Cobalt</keyword>
<dbReference type="InterPro" id="IPR050554">
    <property type="entry name" value="Met_Synthase/Corrinoid"/>
</dbReference>
<dbReference type="Gene3D" id="3.40.50.280">
    <property type="entry name" value="Cobalamin-binding domain"/>
    <property type="match status" value="1"/>
</dbReference>
<dbReference type="EMBL" id="JBIRGQ010000007">
    <property type="protein sequence ID" value="MFH8550279.1"/>
    <property type="molecule type" value="Genomic_DNA"/>
</dbReference>
<sequence length="363" mass="39300">MNGDRQNDSLTESREELWQALGEFDETRAIAVVRRALGTAEFKQTHDIDVSTAEQMRAAGERVLLELIAPAQERVGLAWAADDITVAQEHAVTAISERCVAAVADATAPALFGPFTGRVLVACVDGEWHAMPALLVSEVLRMRGWRVDYLGAQVPTEYLVAHVQRTRAQAVLLSSSIPTLLPGAHNAIASCQSVGVPVLAGGAAFGPQGCYARLMRAEWAPDARGAATLLGMGPGEPGEDAARLPDMDLPHLGDQEYSMIRRSKLQLVKQTLTDVEEGFPEMRRYTASQMERTVEDIDFIVSYLATAVYVDDPGLFTRFITWTADILSARGVPPRCLHPALDSLLGQLKDFPRAVGILAAARA</sequence>